<name>A0ABU7YVC0_9GAMM</name>
<organism evidence="2 3">
    <name type="scientific">Novilysobacter erysipheiresistens</name>
    <dbReference type="NCBI Taxonomy" id="1749332"/>
    <lineage>
        <taxon>Bacteria</taxon>
        <taxon>Pseudomonadati</taxon>
        <taxon>Pseudomonadota</taxon>
        <taxon>Gammaproteobacteria</taxon>
        <taxon>Lysobacterales</taxon>
        <taxon>Lysobacteraceae</taxon>
        <taxon>Novilysobacter</taxon>
    </lineage>
</organism>
<sequence>MGSLAPPPTESHFTWPRAARVLGALWTSPNTLAGLLLGAVGIAFGAHAHWRARDSALVFHGWPWGPGGALTLGNVILHTGTTLDGHCHTYAHRAGLCEEPAVNLADHERAHVYQYMVLGPLFLPVYLASGGIGVRNRFERAADRYALTGRGWWPWPAPPLPVRRATR</sequence>
<proteinExistence type="predicted"/>
<keyword evidence="1" id="KW-1133">Transmembrane helix</keyword>
<gene>
    <name evidence="2" type="ORF">SNE34_02465</name>
</gene>
<reference evidence="2 3" key="1">
    <citation type="journal article" date="2016" name="Int. J. Syst. Evol. Microbiol.">
        <title>Lysobacter erysipheiresistens sp. nov., an antagonist of powdery mildew, isolated from tobacco-cultivated soil.</title>
        <authorList>
            <person name="Xie B."/>
            <person name="Li T."/>
            <person name="Lin X."/>
            <person name="Wang C.J."/>
            <person name="Chen Y.J."/>
            <person name="Liu W.J."/>
            <person name="Zhao Z.W."/>
        </authorList>
    </citation>
    <scope>NUCLEOTIDE SEQUENCE [LARGE SCALE GENOMIC DNA]</scope>
    <source>
        <strain evidence="2 3">RS-LYSO-3</strain>
    </source>
</reference>
<comment type="caution">
    <text evidence="2">The sequence shown here is derived from an EMBL/GenBank/DDBJ whole genome shotgun (WGS) entry which is preliminary data.</text>
</comment>
<keyword evidence="1" id="KW-0472">Membrane</keyword>
<keyword evidence="1" id="KW-0812">Transmembrane</keyword>
<accession>A0ABU7YVC0</accession>
<evidence type="ECO:0000256" key="1">
    <source>
        <dbReference type="SAM" id="Phobius"/>
    </source>
</evidence>
<evidence type="ECO:0000313" key="2">
    <source>
        <dbReference type="EMBL" id="MEG3182875.1"/>
    </source>
</evidence>
<keyword evidence="3" id="KW-1185">Reference proteome</keyword>
<evidence type="ECO:0000313" key="3">
    <source>
        <dbReference type="Proteomes" id="UP001355056"/>
    </source>
</evidence>
<dbReference type="Proteomes" id="UP001355056">
    <property type="component" value="Unassembled WGS sequence"/>
</dbReference>
<feature type="transmembrane region" description="Helical" evidence="1">
    <location>
        <begin position="32"/>
        <end position="50"/>
    </location>
</feature>
<protein>
    <submittedName>
        <fullName evidence="2">Uncharacterized protein</fullName>
    </submittedName>
</protein>
<dbReference type="RefSeq" id="WP_332614363.1">
    <property type="nucleotide sequence ID" value="NZ_JAXGFP010000001.1"/>
</dbReference>
<dbReference type="EMBL" id="JAXGFP010000001">
    <property type="protein sequence ID" value="MEG3182875.1"/>
    <property type="molecule type" value="Genomic_DNA"/>
</dbReference>